<comment type="caution">
    <text evidence="7">Lacks conserved residue(s) required for the propagation of feature annotation.</text>
</comment>
<dbReference type="GO" id="GO:0016020">
    <property type="term" value="C:membrane"/>
    <property type="evidence" value="ECO:0007669"/>
    <property type="project" value="TreeGrafter"/>
</dbReference>
<dbReference type="Proteomes" id="UP000653454">
    <property type="component" value="Unassembled WGS sequence"/>
</dbReference>
<dbReference type="SMART" id="SM01132">
    <property type="entry name" value="DIL"/>
    <property type="match status" value="1"/>
</dbReference>
<dbReference type="GO" id="GO:0007015">
    <property type="term" value="P:actin filament organization"/>
    <property type="evidence" value="ECO:0007669"/>
    <property type="project" value="TreeGrafter"/>
</dbReference>
<evidence type="ECO:0000259" key="10">
    <source>
        <dbReference type="PROSITE" id="PS51126"/>
    </source>
</evidence>
<dbReference type="Pfam" id="PF00063">
    <property type="entry name" value="Myosin_head"/>
    <property type="match status" value="4"/>
</dbReference>
<dbReference type="InterPro" id="IPR002710">
    <property type="entry name" value="Dilute_dom"/>
</dbReference>
<dbReference type="GO" id="GO:0005524">
    <property type="term" value="F:ATP binding"/>
    <property type="evidence" value="ECO:0007669"/>
    <property type="project" value="UniProtKB-KW"/>
</dbReference>
<dbReference type="GO" id="GO:0051015">
    <property type="term" value="F:actin filament binding"/>
    <property type="evidence" value="ECO:0007669"/>
    <property type="project" value="TreeGrafter"/>
</dbReference>
<dbReference type="PROSITE" id="PS50096">
    <property type="entry name" value="IQ"/>
    <property type="match status" value="9"/>
</dbReference>
<evidence type="ECO:0000259" key="9">
    <source>
        <dbReference type="PROSITE" id="PS50878"/>
    </source>
</evidence>
<keyword evidence="13" id="KW-1185">Reference proteome</keyword>
<feature type="region of interest" description="Actin-binding" evidence="7">
    <location>
        <begin position="465"/>
        <end position="487"/>
    </location>
</feature>
<feature type="domain" description="Dilute" evidence="10">
    <location>
        <begin position="1540"/>
        <end position="1816"/>
    </location>
</feature>
<keyword evidence="1" id="KW-0547">Nucleotide-binding</keyword>
<dbReference type="CDD" id="cd03714">
    <property type="entry name" value="RT_DIRS1"/>
    <property type="match status" value="1"/>
</dbReference>
<feature type="coiled-coil region" evidence="8">
    <location>
        <begin position="1287"/>
        <end position="1314"/>
    </location>
</feature>
<keyword evidence="4 7" id="KW-0518">Myosin</keyword>
<dbReference type="Gene3D" id="3.10.10.10">
    <property type="entry name" value="HIV Type 1 Reverse Transcriptase, subunit A, domain 1"/>
    <property type="match status" value="1"/>
</dbReference>
<dbReference type="GO" id="GO:0000146">
    <property type="term" value="F:microfilament motor activity"/>
    <property type="evidence" value="ECO:0007669"/>
    <property type="project" value="TreeGrafter"/>
</dbReference>
<dbReference type="InterPro" id="IPR043502">
    <property type="entry name" value="DNA/RNA_pol_sf"/>
</dbReference>
<dbReference type="EMBL" id="CAJHNJ030000083">
    <property type="protein sequence ID" value="CAG9134694.1"/>
    <property type="molecule type" value="Genomic_DNA"/>
</dbReference>
<evidence type="ECO:0000256" key="6">
    <source>
        <dbReference type="ARBA" id="ARBA00023203"/>
    </source>
</evidence>
<evidence type="ECO:0000256" key="5">
    <source>
        <dbReference type="ARBA" id="ARBA00023175"/>
    </source>
</evidence>
<dbReference type="SUPFAM" id="SSF56672">
    <property type="entry name" value="DNA/RNA polymerases"/>
    <property type="match status" value="1"/>
</dbReference>
<dbReference type="Gene3D" id="6.20.240.20">
    <property type="match status" value="1"/>
</dbReference>
<evidence type="ECO:0000259" key="11">
    <source>
        <dbReference type="PROSITE" id="PS51456"/>
    </source>
</evidence>
<feature type="coiled-coil region" evidence="8">
    <location>
        <begin position="810"/>
        <end position="837"/>
    </location>
</feature>
<dbReference type="Gene3D" id="3.30.70.270">
    <property type="match status" value="1"/>
</dbReference>
<dbReference type="PROSITE" id="PS50878">
    <property type="entry name" value="RT_POL"/>
    <property type="match status" value="1"/>
</dbReference>
<feature type="coiled-coil region" evidence="8">
    <location>
        <begin position="865"/>
        <end position="906"/>
    </location>
</feature>
<dbReference type="PANTHER" id="PTHR13140:SF706">
    <property type="entry name" value="DILUTE CLASS UNCONVENTIONAL MYOSIN, ISOFORM C"/>
    <property type="match status" value="1"/>
</dbReference>
<dbReference type="Gene3D" id="1.20.5.190">
    <property type="match status" value="4"/>
</dbReference>
<organism evidence="12 13">
    <name type="scientific">Plutella xylostella</name>
    <name type="common">Diamondback moth</name>
    <name type="synonym">Plutella maculipennis</name>
    <dbReference type="NCBI Taxonomy" id="51655"/>
    <lineage>
        <taxon>Eukaryota</taxon>
        <taxon>Metazoa</taxon>
        <taxon>Ecdysozoa</taxon>
        <taxon>Arthropoda</taxon>
        <taxon>Hexapoda</taxon>
        <taxon>Insecta</taxon>
        <taxon>Pterygota</taxon>
        <taxon>Neoptera</taxon>
        <taxon>Endopterygota</taxon>
        <taxon>Lepidoptera</taxon>
        <taxon>Glossata</taxon>
        <taxon>Ditrysia</taxon>
        <taxon>Yponomeutoidea</taxon>
        <taxon>Plutellidae</taxon>
        <taxon>Plutella</taxon>
    </lineage>
</organism>
<dbReference type="InterPro" id="IPR027417">
    <property type="entry name" value="P-loop_NTPase"/>
</dbReference>
<evidence type="ECO:0000313" key="12">
    <source>
        <dbReference type="EMBL" id="CAG9134694.1"/>
    </source>
</evidence>
<keyword evidence="6 7" id="KW-0009">Actin-binding</keyword>
<dbReference type="Pfam" id="PF00612">
    <property type="entry name" value="IQ"/>
    <property type="match status" value="4"/>
</dbReference>
<dbReference type="InterPro" id="IPR001609">
    <property type="entry name" value="Myosin_head_motor_dom-like"/>
</dbReference>
<keyword evidence="5" id="KW-0505">Motor protein</keyword>
<evidence type="ECO:0000256" key="2">
    <source>
        <dbReference type="ARBA" id="ARBA00022840"/>
    </source>
</evidence>
<name>A0A8S4G4D9_PLUXY</name>
<dbReference type="GO" id="GO:0071897">
    <property type="term" value="P:DNA biosynthetic process"/>
    <property type="evidence" value="ECO:0007669"/>
    <property type="project" value="UniProtKB-ARBA"/>
</dbReference>
<sequence>MEDHRTAAKLVPKAGFMSNIDLKEAYLLVPMAKEHRKYLRFEFNQNFFEFTALPYGLSVAPRVFTKLMKEVVNHLRTKGYRLVVYLDDLLCIGDTYVQCSDNVSRTLELLKCLGFVINHDKSNLEPRQVSFIIKHFADDVEYQCHGFLEKNRDTVSAQQLRCVRGGNLRVLAEPPETDTHTLSVKQDTARRTSGQKSTVGSQFRASLSLLMATLSATTPHYVRCIKPNDQKRAFQFQPRRAAMQLRLLMSSLTLYVFNTLGMSDGHLHLLGLCLVPHASTVGSQFRASLSLLMATLSATTPHYVRCIKPNDQKRAFQFQPRRAAMQLSGVPFPRLALPPDGDSLRHHPALRALHQAQRPEEGVPVPAAPRRHAAEMDTVLHLLGLCLVPHASTVGSQFRASLSLLMATLSATTPHYVRCIKPNDQKRAFQFQPRRAAMQLRWAQIHVNKKHTLSDPLGSQFRASLSLLMATLSATTPHYVRCIKPNDQKRAFQFQPRRAAMQLRACGVLETIRISAAGFPSRWLYQDFFSRYRLLGAHKDIDRSNMKATCTKILAKQIKDPDKYQFGATKIFFRAGQVAYLEKIRAELQRAYCVRVQSCVRRFVARRRYLRILNTVRGLQARGRGLLARRRFVARRRYLRILNTVRGLQARGRGLLARRKAQQIRRTRAAITIQRYCRGYIARQRYLLLRRRVVGLQAYCRGYLARLRVRRAKDHMHRYCRGYIARQRYLLLRRRVIGFQAYCRGHLATKRVWHAKDHMHAITLQRYIRGYLVRDKVKKMRRQIVIAQAAIRRFLARRQYKRLRIEARSLDHVKKLNKGLENKIISLQQKLGDANDKARMIEPLQKTIENLKTRLEALRPLEIEVKSLREDHREKDNLLAALQQELESERDSNKTLRTEKKHIEETYKKEKVVWEEESEKLAKELRSNKEHYDMEREERDKRHEAEKKALCAELEIERQSRQKLLSTQYELQERLDNLQRAPAPKEHRRSLSNVSSVSQAETAVVEDDYGYGSVRSVESARGALEAVNWAAGAPNSGTTAPVADAGLVLRMQNRLAALQSELSRTTQRAADLEERLLTRLQSSPTNPSIDRYKVEELEIENKKLREHLERLRASGDSLLLSKEVIECPTNPSIDRYKVEELEIENKKLREHLERLRASGDSLLLSKEVIECPTNPSIDRYKVEELEIENKKLREHLERLRASGDSLLLSKEVIEQMGVMQEELDRRRDECIQLKSVLTNQTVNLKSLATSNYGADVDIINEDGELASAYEAQKGINRQLQEELTAEKKFYSEHISETKAEITRLREENEKYQKLLSADLSQDTKGRATEFAQNEITKLAAETLALQERVEKLSESCRRYKNQIRLLVAKLKELGVEDIDTLIESNEVSLAPQNQSIGLEVAPVSRKKERDYLGMFDYKIQDEAKIVRRLITDVVTRCILYATHIHGMFDYEIQDEAKIVRRLITGECLTDNCRRRHALYTICYTYTRHVHKIQDEGKIVRRLITDLKPRVAITLLPCLPAYILFMMLRHMDHVDDEPKMHQLMKAVRSGVKKTLKRQPDSVEYKTLWLANMLRLLNNLRQYSGDAIYQTSNTPRQNQQCLRVFDLSEYRQVLSDTAVWIYQSLINLLQHNLERLIFPAILEHEEISGLGVGRPSPPAAAPGPARLKHELTLLQHQLTRASVPKPLHTTVFKQLFYFICAYSLNQLLLRRDLCCWAKGLQIRYNISHLETWVKENMAEHGQKTVEEILHLLKPITQAVHLLQARKSMADVQSTVEMCADLNVMQVCKILNMYTPAEDYEVKVTKEFIHEIQRSMLERNPQGADKQNLLMDLKMIFSVMFPFDPSPIRLEDIELPEVLGLQDLLTKI</sequence>
<dbReference type="SUPFAM" id="SSF52540">
    <property type="entry name" value="P-loop containing nucleoside triphosphate hydrolases"/>
    <property type="match status" value="6"/>
</dbReference>
<accession>A0A8S4G4D9</accession>
<dbReference type="InterPro" id="IPR000477">
    <property type="entry name" value="RT_dom"/>
</dbReference>
<evidence type="ECO:0000313" key="13">
    <source>
        <dbReference type="Proteomes" id="UP000653454"/>
    </source>
</evidence>
<evidence type="ECO:0000256" key="8">
    <source>
        <dbReference type="SAM" id="Coils"/>
    </source>
</evidence>
<protein>
    <submittedName>
        <fullName evidence="12">(diamondback moth) hypothetical protein</fullName>
    </submittedName>
</protein>
<feature type="coiled-coil region" evidence="8">
    <location>
        <begin position="1342"/>
        <end position="1369"/>
    </location>
</feature>
<dbReference type="SMART" id="SM00015">
    <property type="entry name" value="IQ"/>
    <property type="match status" value="8"/>
</dbReference>
<dbReference type="InterPro" id="IPR036961">
    <property type="entry name" value="Kinesin_motor_dom_sf"/>
</dbReference>
<comment type="similarity">
    <text evidence="7">Belongs to the TRAFAC class myosin-kinesin ATPase superfamily. Myosin family.</text>
</comment>
<gene>
    <name evidence="12" type="ORF">PLXY2_LOCUS12930</name>
</gene>
<dbReference type="InterPro" id="IPR058662">
    <property type="entry name" value="Myo5a/b_dom"/>
</dbReference>
<feature type="coiled-coil region" evidence="8">
    <location>
        <begin position="942"/>
        <end position="981"/>
    </location>
</feature>
<feature type="domain" description="Myosin motor" evidence="11">
    <location>
        <begin position="130"/>
        <end position="586"/>
    </location>
</feature>
<dbReference type="Pfam" id="PF01843">
    <property type="entry name" value="DIL"/>
    <property type="match status" value="1"/>
</dbReference>
<proteinExistence type="inferred from homology"/>
<evidence type="ECO:0000256" key="3">
    <source>
        <dbReference type="ARBA" id="ARBA00023054"/>
    </source>
</evidence>
<dbReference type="Gene3D" id="3.40.850.10">
    <property type="entry name" value="Kinesin motor domain"/>
    <property type="match status" value="4"/>
</dbReference>
<evidence type="ECO:0000256" key="7">
    <source>
        <dbReference type="PROSITE-ProRule" id="PRU00782"/>
    </source>
</evidence>
<reference evidence="12" key="1">
    <citation type="submission" date="2020-11" db="EMBL/GenBank/DDBJ databases">
        <authorList>
            <person name="Whiteford S."/>
        </authorList>
    </citation>
    <scope>NUCLEOTIDE SEQUENCE</scope>
</reference>
<dbReference type="PROSITE" id="PS51126">
    <property type="entry name" value="DILUTE"/>
    <property type="match status" value="1"/>
</dbReference>
<dbReference type="GO" id="GO:0016459">
    <property type="term" value="C:myosin complex"/>
    <property type="evidence" value="ECO:0007669"/>
    <property type="project" value="UniProtKB-KW"/>
</dbReference>
<keyword evidence="2" id="KW-0067">ATP-binding</keyword>
<comment type="caution">
    <text evidence="12">The sequence shown here is derived from an EMBL/GenBank/DDBJ whole genome shotgun (WGS) entry which is preliminary data.</text>
</comment>
<dbReference type="PANTHER" id="PTHR13140">
    <property type="entry name" value="MYOSIN"/>
    <property type="match status" value="1"/>
</dbReference>
<keyword evidence="3 8" id="KW-0175">Coiled coil</keyword>
<dbReference type="Pfam" id="PF25966">
    <property type="entry name" value="Myo5a"/>
    <property type="match status" value="1"/>
</dbReference>
<dbReference type="InterPro" id="IPR043128">
    <property type="entry name" value="Rev_trsase/Diguanyl_cyclase"/>
</dbReference>
<dbReference type="PROSITE" id="PS51456">
    <property type="entry name" value="MYOSIN_MOTOR"/>
    <property type="match status" value="1"/>
</dbReference>
<dbReference type="CDD" id="cd15470">
    <property type="entry name" value="Myo5_CBD"/>
    <property type="match status" value="1"/>
</dbReference>
<feature type="domain" description="Reverse transcriptase" evidence="9">
    <location>
        <begin position="1"/>
        <end position="136"/>
    </location>
</feature>
<dbReference type="InterPro" id="IPR000048">
    <property type="entry name" value="IQ_motif_EF-hand-BS"/>
</dbReference>
<dbReference type="GO" id="GO:0005737">
    <property type="term" value="C:cytoplasm"/>
    <property type="evidence" value="ECO:0007669"/>
    <property type="project" value="TreeGrafter"/>
</dbReference>
<feature type="coiled-coil region" evidence="8">
    <location>
        <begin position="1048"/>
        <end position="1114"/>
    </location>
</feature>
<evidence type="ECO:0000256" key="4">
    <source>
        <dbReference type="ARBA" id="ARBA00023123"/>
    </source>
</evidence>
<evidence type="ECO:0000256" key="1">
    <source>
        <dbReference type="ARBA" id="ARBA00022741"/>
    </source>
</evidence>
<dbReference type="SMART" id="SM00242">
    <property type="entry name" value="MYSc"/>
    <property type="match status" value="1"/>
</dbReference>